<dbReference type="InterPro" id="IPR035930">
    <property type="entry name" value="FomD-like_sf"/>
</dbReference>
<protein>
    <submittedName>
        <fullName evidence="2">DUF402 domain-containing protein</fullName>
    </submittedName>
</protein>
<reference evidence="2 3" key="1">
    <citation type="journal article" date="2018" name="Front. Microbiol.">
        <title>Description and Comparative Genomics of Macrococcus caseolyticus subsp. hominis subsp. nov., Macrococcus goetzii sp. nov., Macrococcus epidermidis sp. nov., and Macrococcus bohemicus sp. nov., Novel Macrococci From Human Clinical Material With Virulence Potential and Suspected Uptake of Foreign DNA by Natural Transformation.</title>
        <authorList>
            <person name="Maslanova I."/>
            <person name="Wertheimer Z."/>
            <person name="Sedlacek I."/>
            <person name="Svec P."/>
            <person name="Indrakova A."/>
            <person name="Kovarovic V."/>
            <person name="Schumann P."/>
            <person name="Sproer C."/>
            <person name="Kralova S."/>
            <person name="Sedo O."/>
            <person name="Kristofova L."/>
            <person name="Vrbovska V."/>
            <person name="Fuzik T."/>
            <person name="Petras P."/>
            <person name="Zdrahal Z."/>
            <person name="Ruzickova V."/>
            <person name="Doskar J."/>
            <person name="Pantucek R."/>
        </authorList>
    </citation>
    <scope>NUCLEOTIDE SEQUENCE [LARGE SCALE GENOMIC DNA]</scope>
    <source>
        <strain evidence="2 3">CCM 4927</strain>
    </source>
</reference>
<sequence length="176" mass="20962">MKEYNVNTYKYDHTIHYSWKSELIEENKSYILLKSLPPRKLIHHTRGQTFVYDNASLEFISKSDGFTINTDIYRNGDIEYYCNICSLPISKENNIDIVDLDIDMIIDKEGKYYFVDEDEFEINIIKYQYPDNLITEVSHLKEKLESLYRSKEFPFDGFLLKHVETIMNDLNNNSVK</sequence>
<gene>
    <name evidence="2" type="ORF">BFS35_003120</name>
</gene>
<evidence type="ECO:0000313" key="2">
    <source>
        <dbReference type="EMBL" id="RAI82691.1"/>
    </source>
</evidence>
<comment type="caution">
    <text evidence="2">The sequence shown here is derived from an EMBL/GenBank/DDBJ whole genome shotgun (WGS) entry which is preliminary data.</text>
</comment>
<dbReference type="Proteomes" id="UP000229523">
    <property type="component" value="Unassembled WGS sequence"/>
</dbReference>
<dbReference type="RefSeq" id="WP_099577936.1">
    <property type="nucleotide sequence ID" value="NZ_MJBI02000001.1"/>
</dbReference>
<evidence type="ECO:0000313" key="3">
    <source>
        <dbReference type="Proteomes" id="UP000229523"/>
    </source>
</evidence>
<keyword evidence="3" id="KW-1185">Reference proteome</keyword>
<dbReference type="AlphaFoldDB" id="A0A2G5NSF3"/>
<name>A0A2G5NSF3_9STAP</name>
<accession>A0A2G5NSF3</accession>
<evidence type="ECO:0000259" key="1">
    <source>
        <dbReference type="Pfam" id="PF04167"/>
    </source>
</evidence>
<dbReference type="InterPro" id="IPR007295">
    <property type="entry name" value="DUF402"/>
</dbReference>
<dbReference type="Pfam" id="PF04167">
    <property type="entry name" value="DUF402"/>
    <property type="match status" value="1"/>
</dbReference>
<dbReference type="EMBL" id="MJBI02000001">
    <property type="protein sequence ID" value="RAI82691.1"/>
    <property type="molecule type" value="Genomic_DNA"/>
</dbReference>
<feature type="domain" description="DUF402" evidence="1">
    <location>
        <begin position="14"/>
        <end position="151"/>
    </location>
</feature>
<proteinExistence type="predicted"/>
<organism evidence="2 3">
    <name type="scientific">Macrococcoides goetzii</name>
    <dbReference type="NCBI Taxonomy" id="1891097"/>
    <lineage>
        <taxon>Bacteria</taxon>
        <taxon>Bacillati</taxon>
        <taxon>Bacillota</taxon>
        <taxon>Bacilli</taxon>
        <taxon>Bacillales</taxon>
        <taxon>Staphylococcaceae</taxon>
        <taxon>Macrococcoides</taxon>
    </lineage>
</organism>
<dbReference type="SUPFAM" id="SSF159234">
    <property type="entry name" value="FomD-like"/>
    <property type="match status" value="1"/>
</dbReference>
<dbReference type="Gene3D" id="2.40.380.10">
    <property type="entry name" value="FomD-like"/>
    <property type="match status" value="1"/>
</dbReference>